<dbReference type="PANTHER" id="PTHR30535">
    <property type="entry name" value="VITAMIN B12-BINDING PROTEIN"/>
    <property type="match status" value="1"/>
</dbReference>
<dbReference type="Pfam" id="PF01497">
    <property type="entry name" value="Peripla_BP_2"/>
    <property type="match status" value="1"/>
</dbReference>
<dbReference type="InterPro" id="IPR002491">
    <property type="entry name" value="ABC_transptr_periplasmic_BD"/>
</dbReference>
<evidence type="ECO:0000256" key="1">
    <source>
        <dbReference type="ARBA" id="ARBA00008814"/>
    </source>
</evidence>
<feature type="domain" description="Fe/B12 periplasmic-binding" evidence="4">
    <location>
        <begin position="77"/>
        <end position="363"/>
    </location>
</feature>
<dbReference type="PROSITE" id="PS51257">
    <property type="entry name" value="PROKAR_LIPOPROTEIN"/>
    <property type="match status" value="1"/>
</dbReference>
<dbReference type="RefSeq" id="WP_358353693.1">
    <property type="nucleotide sequence ID" value="NZ_JBEZFP010000031.1"/>
</dbReference>
<evidence type="ECO:0000256" key="3">
    <source>
        <dbReference type="SAM" id="SignalP"/>
    </source>
</evidence>
<feature type="signal peptide" evidence="3">
    <location>
        <begin position="1"/>
        <end position="22"/>
    </location>
</feature>
<dbReference type="EMBL" id="JBEZFP010000031">
    <property type="protein sequence ID" value="MEU8134769.1"/>
    <property type="molecule type" value="Genomic_DNA"/>
</dbReference>
<dbReference type="InterPro" id="IPR050902">
    <property type="entry name" value="ABC_Transporter_SBP"/>
</dbReference>
<protein>
    <submittedName>
        <fullName evidence="5">ABC transporter substrate-binding protein</fullName>
    </submittedName>
</protein>
<evidence type="ECO:0000313" key="5">
    <source>
        <dbReference type="EMBL" id="MEU8134769.1"/>
    </source>
</evidence>
<gene>
    <name evidence="5" type="ORF">AB0C36_14790</name>
</gene>
<keyword evidence="6" id="KW-1185">Reference proteome</keyword>
<dbReference type="PROSITE" id="PS50983">
    <property type="entry name" value="FE_B12_PBP"/>
    <property type="match status" value="1"/>
</dbReference>
<reference evidence="5 6" key="1">
    <citation type="submission" date="2024-06" db="EMBL/GenBank/DDBJ databases">
        <title>The Natural Products Discovery Center: Release of the First 8490 Sequenced Strains for Exploring Actinobacteria Biosynthetic Diversity.</title>
        <authorList>
            <person name="Kalkreuter E."/>
            <person name="Kautsar S.A."/>
            <person name="Yang D."/>
            <person name="Bader C.D."/>
            <person name="Teijaro C.N."/>
            <person name="Fluegel L."/>
            <person name="Davis C.M."/>
            <person name="Simpson J.R."/>
            <person name="Lauterbach L."/>
            <person name="Steele A.D."/>
            <person name="Gui C."/>
            <person name="Meng S."/>
            <person name="Li G."/>
            <person name="Viehrig K."/>
            <person name="Ye F."/>
            <person name="Su P."/>
            <person name="Kiefer A.F."/>
            <person name="Nichols A."/>
            <person name="Cepeda A.J."/>
            <person name="Yan W."/>
            <person name="Fan B."/>
            <person name="Jiang Y."/>
            <person name="Adhikari A."/>
            <person name="Zheng C.-J."/>
            <person name="Schuster L."/>
            <person name="Cowan T.M."/>
            <person name="Smanski M.J."/>
            <person name="Chevrette M.G."/>
            <person name="De Carvalho L.P.S."/>
            <person name="Shen B."/>
        </authorList>
    </citation>
    <scope>NUCLEOTIDE SEQUENCE [LARGE SCALE GENOMIC DNA]</scope>
    <source>
        <strain evidence="5 6">NPDC048946</strain>
    </source>
</reference>
<comment type="similarity">
    <text evidence="1">Belongs to the bacterial solute-binding protein 8 family.</text>
</comment>
<dbReference type="PANTHER" id="PTHR30535:SF7">
    <property type="entry name" value="IRON(III) DICITRATE-BINDING PROTEIN"/>
    <property type="match status" value="1"/>
</dbReference>
<feature type="compositionally biased region" description="Low complexity" evidence="2">
    <location>
        <begin position="30"/>
        <end position="51"/>
    </location>
</feature>
<comment type="caution">
    <text evidence="5">The sequence shown here is derived from an EMBL/GenBank/DDBJ whole genome shotgun (WGS) entry which is preliminary data.</text>
</comment>
<evidence type="ECO:0000256" key="2">
    <source>
        <dbReference type="SAM" id="MobiDB-lite"/>
    </source>
</evidence>
<name>A0ABV3DHW8_9ACTN</name>
<dbReference type="SUPFAM" id="SSF53807">
    <property type="entry name" value="Helical backbone' metal receptor"/>
    <property type="match status" value="1"/>
</dbReference>
<proteinExistence type="inferred from homology"/>
<evidence type="ECO:0000259" key="4">
    <source>
        <dbReference type="PROSITE" id="PS50983"/>
    </source>
</evidence>
<keyword evidence="3" id="KW-0732">Signal</keyword>
<feature type="region of interest" description="Disordered" evidence="2">
    <location>
        <begin position="29"/>
        <end position="53"/>
    </location>
</feature>
<feature type="chain" id="PRO_5045689664" evidence="3">
    <location>
        <begin position="23"/>
        <end position="363"/>
    </location>
</feature>
<dbReference type="Proteomes" id="UP001551482">
    <property type="component" value="Unassembled WGS sequence"/>
</dbReference>
<accession>A0ABV3DHW8</accession>
<sequence>MKLRTRLCAAVLVISALLGAAACGDDDDAGSTSSSSAVSPGSPGSPASGGVPNNGAAYPVTIENCGKKYTFDKAPSRVVVMNGGSVAEVSALVALGLGDRIVANAQSYGASDEPGRAEAIAALPTGGIKLNDAMDIPREAMLGLRPDFVMSTYGGGFAADSGFATREDLAGVGANTYVPRATCGGAGEVAGSQTIEDSYAVLRDLGRIFGVSDKAESLIATSQKQVADAAGKVAGTTSKPKVMLIIPGMTMGAAEFSSIGANGIWNDIIGKAGGVNAFEGSTKGMFANLSKEQVAAAQVDAVIIVAFMNPDPAGDAAKLFAQFPQWEAAKSNRFVVLSDSVYLGPDNATAVDKLARVIHPDRF</sequence>
<organism evidence="5 6">
    <name type="scientific">Streptodolium elevatio</name>
    <dbReference type="NCBI Taxonomy" id="3157996"/>
    <lineage>
        <taxon>Bacteria</taxon>
        <taxon>Bacillati</taxon>
        <taxon>Actinomycetota</taxon>
        <taxon>Actinomycetes</taxon>
        <taxon>Kitasatosporales</taxon>
        <taxon>Streptomycetaceae</taxon>
        <taxon>Streptodolium</taxon>
    </lineage>
</organism>
<dbReference type="Gene3D" id="3.40.50.1980">
    <property type="entry name" value="Nitrogenase molybdenum iron protein domain"/>
    <property type="match status" value="2"/>
</dbReference>
<evidence type="ECO:0000313" key="6">
    <source>
        <dbReference type="Proteomes" id="UP001551482"/>
    </source>
</evidence>